<keyword evidence="2" id="KW-1185">Reference proteome</keyword>
<protein>
    <submittedName>
        <fullName evidence="1">Uncharacterized protein</fullName>
    </submittedName>
</protein>
<gene>
    <name evidence="1" type="ORF">D6D85_14485</name>
</gene>
<sequence>MIKKLPESLITSLTQFPGSNWTWVQVKDEIEKKLDPNCFLTDDFSLVCRADSSFPMIDILKLFETLRTQMLVVEDLIKKKYESMSFLRKAGKGLERTRVEV</sequence>
<dbReference type="EMBL" id="RCOS01000161">
    <property type="protein sequence ID" value="RSN72276.1"/>
    <property type="molecule type" value="Genomic_DNA"/>
</dbReference>
<evidence type="ECO:0000313" key="1">
    <source>
        <dbReference type="EMBL" id="RSN72276.1"/>
    </source>
</evidence>
<comment type="caution">
    <text evidence="1">The sequence shown here is derived from an EMBL/GenBank/DDBJ whole genome shotgun (WGS) entry which is preliminary data.</text>
</comment>
<dbReference type="AlphaFoldDB" id="A0A429GF21"/>
<reference evidence="1 2" key="1">
    <citation type="submission" date="2018-10" db="EMBL/GenBank/DDBJ databases">
        <title>Co-occurring genomic capacity for anaerobic methane metabolism and dissimilatory sulfite reduction discovered in the Korarchaeota.</title>
        <authorList>
            <person name="Mckay L.J."/>
            <person name="Dlakic M."/>
            <person name="Fields M.W."/>
            <person name="Delmont T.O."/>
            <person name="Eren A.M."/>
            <person name="Jay Z.J."/>
            <person name="Klingelsmith K.B."/>
            <person name="Rusch D.B."/>
            <person name="Inskeep W.P."/>
        </authorList>
    </citation>
    <scope>NUCLEOTIDE SEQUENCE [LARGE SCALE GENOMIC DNA]</scope>
    <source>
        <strain evidence="1 2">MDKW</strain>
    </source>
</reference>
<accession>A0A429GF21</accession>
<proteinExistence type="predicted"/>
<name>A0A429GF21_9CREN</name>
<dbReference type="Proteomes" id="UP000277582">
    <property type="component" value="Unassembled WGS sequence"/>
</dbReference>
<evidence type="ECO:0000313" key="2">
    <source>
        <dbReference type="Proteomes" id="UP000277582"/>
    </source>
</evidence>
<organism evidence="1 2">
    <name type="scientific">Candidatus Methanodesulfokora washburnensis</name>
    <dbReference type="NCBI Taxonomy" id="2478471"/>
    <lineage>
        <taxon>Archaea</taxon>
        <taxon>Thermoproteota</taxon>
        <taxon>Candidatus Korarchaeia</taxon>
        <taxon>Candidatus Korarchaeia incertae sedis</taxon>
        <taxon>Candidatus Methanodesulfokora</taxon>
    </lineage>
</organism>